<accession>A0ABU2YHU7</accession>
<dbReference type="EMBL" id="JAVRIA010000001">
    <property type="protein sequence ID" value="MDT0557355.1"/>
    <property type="molecule type" value="Genomic_DNA"/>
</dbReference>
<comment type="caution">
    <text evidence="1">The sequence shown here is derived from an EMBL/GenBank/DDBJ whole genome shotgun (WGS) entry which is preliminary data.</text>
</comment>
<evidence type="ECO:0000313" key="1">
    <source>
        <dbReference type="EMBL" id="MDT0557355.1"/>
    </source>
</evidence>
<dbReference type="RefSeq" id="WP_311426123.1">
    <property type="nucleotide sequence ID" value="NZ_JAVRIA010000001.1"/>
</dbReference>
<name>A0ABU2YHU7_9FLAO</name>
<proteinExistence type="predicted"/>
<reference evidence="1 2" key="1">
    <citation type="submission" date="2023-09" db="EMBL/GenBank/DDBJ databases">
        <authorList>
            <person name="Rey-Velasco X."/>
        </authorList>
    </citation>
    <scope>NUCLEOTIDE SEQUENCE [LARGE SCALE GENOMIC DNA]</scope>
    <source>
        <strain evidence="1 2">W332</strain>
    </source>
</reference>
<dbReference type="Proteomes" id="UP001259492">
    <property type="component" value="Unassembled WGS sequence"/>
</dbReference>
<keyword evidence="2" id="KW-1185">Reference proteome</keyword>
<evidence type="ECO:0008006" key="3">
    <source>
        <dbReference type="Google" id="ProtNLM"/>
    </source>
</evidence>
<evidence type="ECO:0000313" key="2">
    <source>
        <dbReference type="Proteomes" id="UP001259492"/>
    </source>
</evidence>
<organism evidence="1 2">
    <name type="scientific">Microcosmobacter mediterraneus</name>
    <dbReference type="NCBI Taxonomy" id="3075607"/>
    <lineage>
        <taxon>Bacteria</taxon>
        <taxon>Pseudomonadati</taxon>
        <taxon>Bacteroidota</taxon>
        <taxon>Flavobacteriia</taxon>
        <taxon>Flavobacteriales</taxon>
        <taxon>Flavobacteriaceae</taxon>
        <taxon>Microcosmobacter</taxon>
    </lineage>
</organism>
<protein>
    <recommendedName>
        <fullName evidence="3">SGNH/GDSL hydrolase family protein</fullName>
    </recommendedName>
</protein>
<gene>
    <name evidence="1" type="ORF">RM697_01765</name>
</gene>
<sequence length="253" mass="29325">MYNEYDYIILGSSTGLTTINTIQIDSLIKTKGVNLSMDDTAMSTQYLMLQHFLVEGHTTKLCIISPSNSAYNTLHTKLNTNDYRFLSHIDRPYVYDYYEQFNDSESKILSVSKWLPFVGVGYYNAELFYPSLLSAIKPIRKNKFDEYGNYTYPNNTNAKNFITQKVNMDINFSNPYLNKILKLCNDNNIKLIYYISPMKDKSVKIKETYNSIINHSNVLKTSNLFYDNIHVTKQGREKCSSFLAKELKAMLNN</sequence>